<accession>A0AAN8ZYJ7</accession>
<reference evidence="2 3" key="1">
    <citation type="submission" date="2023-11" db="EMBL/GenBank/DDBJ databases">
        <title>Halocaridina rubra genome assembly.</title>
        <authorList>
            <person name="Smith C."/>
        </authorList>
    </citation>
    <scope>NUCLEOTIDE SEQUENCE [LARGE SCALE GENOMIC DNA]</scope>
    <source>
        <strain evidence="2">EP-1</strain>
        <tissue evidence="2">Whole</tissue>
    </source>
</reference>
<sequence>MSYSTETSRNTTTIIITRECSSGEADSRPSAVASGIFVPVNRLTKIPNVSGGRQGRSTSVAQRQRAKAAARRSISLPPGRVNHGRVDVSKVSSRVAQDIRNTTRKIGVGDRVYVDMGIGNGSTRAVMGVVRYTGGVHFASGYWIGVELDAPRGTNDGSVNGSRYFACRSDYGIFAATSRVIK</sequence>
<name>A0AAN8ZYJ7_HALRR</name>
<organism evidence="2 3">
    <name type="scientific">Halocaridina rubra</name>
    <name type="common">Hawaiian red shrimp</name>
    <dbReference type="NCBI Taxonomy" id="373956"/>
    <lineage>
        <taxon>Eukaryota</taxon>
        <taxon>Metazoa</taxon>
        <taxon>Ecdysozoa</taxon>
        <taxon>Arthropoda</taxon>
        <taxon>Crustacea</taxon>
        <taxon>Multicrustacea</taxon>
        <taxon>Malacostraca</taxon>
        <taxon>Eumalacostraca</taxon>
        <taxon>Eucarida</taxon>
        <taxon>Decapoda</taxon>
        <taxon>Pleocyemata</taxon>
        <taxon>Caridea</taxon>
        <taxon>Atyoidea</taxon>
        <taxon>Atyidae</taxon>
        <taxon>Halocaridina</taxon>
    </lineage>
</organism>
<dbReference type="Gene3D" id="2.30.30.190">
    <property type="entry name" value="CAP Gly-rich-like domain"/>
    <property type="match status" value="1"/>
</dbReference>
<comment type="caution">
    <text evidence="2">The sequence shown here is derived from an EMBL/GenBank/DDBJ whole genome shotgun (WGS) entry which is preliminary data.</text>
</comment>
<gene>
    <name evidence="2" type="primary">CLIP4</name>
    <name evidence="2" type="ORF">SK128_020354</name>
</gene>
<evidence type="ECO:0000313" key="2">
    <source>
        <dbReference type="EMBL" id="KAK7073386.1"/>
    </source>
</evidence>
<evidence type="ECO:0000313" key="3">
    <source>
        <dbReference type="Proteomes" id="UP001381693"/>
    </source>
</evidence>
<protein>
    <submittedName>
        <fullName evidence="2">CAP-Gly domain-containing linker protein 4</fullName>
    </submittedName>
</protein>
<dbReference type="Pfam" id="PF01302">
    <property type="entry name" value="CAP_GLY"/>
    <property type="match status" value="1"/>
</dbReference>
<dbReference type="PANTHER" id="PTHR18916">
    <property type="entry name" value="DYNACTIN 1-RELATED MICROTUBULE-BINDING"/>
    <property type="match status" value="1"/>
</dbReference>
<keyword evidence="3" id="KW-1185">Reference proteome</keyword>
<dbReference type="SUPFAM" id="SSF74924">
    <property type="entry name" value="Cap-Gly domain"/>
    <property type="match status" value="1"/>
</dbReference>
<dbReference type="InterPro" id="IPR000938">
    <property type="entry name" value="CAP-Gly_domain"/>
</dbReference>
<feature type="domain" description="CAP-Gly" evidence="1">
    <location>
        <begin position="134"/>
        <end position="176"/>
    </location>
</feature>
<dbReference type="PROSITE" id="PS50245">
    <property type="entry name" value="CAP_GLY_2"/>
    <property type="match status" value="1"/>
</dbReference>
<dbReference type="EMBL" id="JAXCGZ010013210">
    <property type="protein sequence ID" value="KAK7073386.1"/>
    <property type="molecule type" value="Genomic_DNA"/>
</dbReference>
<dbReference type="InterPro" id="IPR036859">
    <property type="entry name" value="CAP-Gly_dom_sf"/>
</dbReference>
<evidence type="ECO:0000259" key="1">
    <source>
        <dbReference type="PROSITE" id="PS50245"/>
    </source>
</evidence>
<dbReference type="AlphaFoldDB" id="A0AAN8ZYJ7"/>
<dbReference type="Proteomes" id="UP001381693">
    <property type="component" value="Unassembled WGS sequence"/>
</dbReference>
<dbReference type="SMART" id="SM01052">
    <property type="entry name" value="CAP_GLY"/>
    <property type="match status" value="1"/>
</dbReference>
<proteinExistence type="predicted"/>